<dbReference type="EMBL" id="GGMS01002186">
    <property type="protein sequence ID" value="MBY71389.1"/>
    <property type="molecule type" value="Transcribed_RNA"/>
</dbReference>
<dbReference type="PANTHER" id="PTHR45913:SF19">
    <property type="entry name" value="LOW QUALITY PROTEIN: ZINC FINGER BED DOMAIN-CONTAINING PROTEIN 5-LIKE"/>
    <property type="match status" value="1"/>
</dbReference>
<dbReference type="SUPFAM" id="SSF53098">
    <property type="entry name" value="Ribonuclease H-like"/>
    <property type="match status" value="1"/>
</dbReference>
<dbReference type="AlphaFoldDB" id="A0A2S2Q132"/>
<reference evidence="1" key="1">
    <citation type="submission" date="2018-04" db="EMBL/GenBank/DDBJ databases">
        <title>Transcriptome assembly of Sipha flava.</title>
        <authorList>
            <person name="Scully E.D."/>
            <person name="Geib S.M."/>
            <person name="Palmer N.A."/>
            <person name="Koch K."/>
            <person name="Bradshaw J."/>
            <person name="Heng-Moss T."/>
            <person name="Sarath G."/>
        </authorList>
    </citation>
    <scope>NUCLEOTIDE SEQUENCE</scope>
</reference>
<name>A0A2S2Q132_9HEMI</name>
<sequence length="324" mass="37659">MKNKPLDFYERKLESLKTSKNNIFNFTAINQKATYASYKISLRIAQTGKPHTIGESLILPAIKDAVGITFDQKFLKDIEKLSLSNNTVFRRIDEISEWVECKLIEKVNLNRWFSLQIDESTDIQGLSQIIVFVRYIWMNECHEDFLCCEPIIRGTSNEIFNTLNNYVTAKGIEWSKCIGLCTDGARAMCGRNSSVITKIREINLNVPWMHCNIHREALVSKSLSDDFRSVLNTSVKIVNYIKAKPLQSRLFEKLCEEMGSNHKLLLLHSEVRWLSRGKVLTRLVELREEVTYYLDEKTDYIKFLCDEKFILKLTYLADIFSKLN</sequence>
<dbReference type="InterPro" id="IPR012337">
    <property type="entry name" value="RNaseH-like_sf"/>
</dbReference>
<protein>
    <submittedName>
        <fullName evidence="1">Zinc finger BED domain-containing protein 5</fullName>
    </submittedName>
</protein>
<dbReference type="OrthoDB" id="6592881at2759"/>
<proteinExistence type="predicted"/>
<accession>A0A2S2Q132</accession>
<organism evidence="1">
    <name type="scientific">Sipha flava</name>
    <name type="common">yellow sugarcane aphid</name>
    <dbReference type="NCBI Taxonomy" id="143950"/>
    <lineage>
        <taxon>Eukaryota</taxon>
        <taxon>Metazoa</taxon>
        <taxon>Ecdysozoa</taxon>
        <taxon>Arthropoda</taxon>
        <taxon>Hexapoda</taxon>
        <taxon>Insecta</taxon>
        <taxon>Pterygota</taxon>
        <taxon>Neoptera</taxon>
        <taxon>Paraneoptera</taxon>
        <taxon>Hemiptera</taxon>
        <taxon>Sternorrhyncha</taxon>
        <taxon>Aphidomorpha</taxon>
        <taxon>Aphidoidea</taxon>
        <taxon>Aphididae</taxon>
        <taxon>Sipha</taxon>
    </lineage>
</organism>
<dbReference type="PANTHER" id="PTHR45913">
    <property type="entry name" value="EPM2A-INTERACTING PROTEIN 1"/>
    <property type="match status" value="1"/>
</dbReference>
<evidence type="ECO:0000313" key="1">
    <source>
        <dbReference type="EMBL" id="MBY71389.1"/>
    </source>
</evidence>
<gene>
    <name evidence="1" type="primary">ZBED5_26</name>
    <name evidence="1" type="ORF">g.153092</name>
</gene>